<name>A0A2N9FDW7_FAGSY</name>
<dbReference type="GO" id="GO:0008270">
    <property type="term" value="F:zinc ion binding"/>
    <property type="evidence" value="ECO:0007669"/>
    <property type="project" value="InterPro"/>
</dbReference>
<dbReference type="EMBL" id="OIVN01000757">
    <property type="protein sequence ID" value="SPC85091.1"/>
    <property type="molecule type" value="Genomic_DNA"/>
</dbReference>
<dbReference type="InterPro" id="IPR006564">
    <property type="entry name" value="Znf_PMZ"/>
</dbReference>
<accession>A0A2N9FDW7</accession>
<evidence type="ECO:0000256" key="1">
    <source>
        <dbReference type="SAM" id="MobiDB-lite"/>
    </source>
</evidence>
<gene>
    <name evidence="3" type="ORF">FSB_LOCUS12973</name>
</gene>
<sequence>MIIEEEDSDDDVEVDDEELDDMDRLAIEVYTEGKQPSDEDMPYVDEEDRRYWEAEADVSECMESDDEIGSGKPNYEEFIESRDMAKPHICLGMLFASVDVFRRAVREVYASNVKGEKSFQIKQMYPKHSCARSYKNTQVTSQWLANKYLETIRVNPEWLLKAFKYQVMNDFKVDVTKYKVYRAKRKAFEIIHGDYKESYGRLWDYAATLQKTNEGSCVLVKVVRTIPSSLAIFQRMYVSFAAMKKGFKEVCRPFIGLDGCHLKGPYRGKLMRLGHGLLKNLLDDIGSVKDNGWTFISDRQKGLAEVFKKFIPTADHRICVRHLYANFQDKGHRGKALKDKLWEAAAACTKTEYLAAMEELKKIDEAAYNYLDTVDQSFGCNDRDYTEEIDEEIPVEKGRDDEYAGNGYYEVGYKGKRYVVSLKEMSCGCRMWDLTRIPYPHAISAIVEAEKKIQKILLMHVTVKKLMKAYNPIIYPMPDEQQWEKTGLEKVEPSFVKKAPSRPKKQRKRDPNEPRNPYKIKK</sequence>
<proteinExistence type="predicted"/>
<dbReference type="PANTHER" id="PTHR31973:SF187">
    <property type="entry name" value="MUTATOR TRANSPOSASE MUDRA PROTEIN"/>
    <property type="match status" value="1"/>
</dbReference>
<organism evidence="3">
    <name type="scientific">Fagus sylvatica</name>
    <name type="common">Beechnut</name>
    <dbReference type="NCBI Taxonomy" id="28930"/>
    <lineage>
        <taxon>Eukaryota</taxon>
        <taxon>Viridiplantae</taxon>
        <taxon>Streptophyta</taxon>
        <taxon>Embryophyta</taxon>
        <taxon>Tracheophyta</taxon>
        <taxon>Spermatophyta</taxon>
        <taxon>Magnoliopsida</taxon>
        <taxon>eudicotyledons</taxon>
        <taxon>Gunneridae</taxon>
        <taxon>Pentapetalae</taxon>
        <taxon>rosids</taxon>
        <taxon>fabids</taxon>
        <taxon>Fagales</taxon>
        <taxon>Fagaceae</taxon>
        <taxon>Fagus</taxon>
    </lineage>
</organism>
<feature type="compositionally biased region" description="Basic residues" evidence="1">
    <location>
        <begin position="499"/>
        <end position="508"/>
    </location>
</feature>
<dbReference type="PANTHER" id="PTHR31973">
    <property type="entry name" value="POLYPROTEIN, PUTATIVE-RELATED"/>
    <property type="match status" value="1"/>
</dbReference>
<feature type="region of interest" description="Disordered" evidence="1">
    <location>
        <begin position="486"/>
        <end position="522"/>
    </location>
</feature>
<dbReference type="AlphaFoldDB" id="A0A2N9FDW7"/>
<evidence type="ECO:0000259" key="2">
    <source>
        <dbReference type="SMART" id="SM00575"/>
    </source>
</evidence>
<evidence type="ECO:0000313" key="3">
    <source>
        <dbReference type="EMBL" id="SPC85091.1"/>
    </source>
</evidence>
<reference evidence="3" key="1">
    <citation type="submission" date="2018-02" db="EMBL/GenBank/DDBJ databases">
        <authorList>
            <person name="Cohen D.B."/>
            <person name="Kent A.D."/>
        </authorList>
    </citation>
    <scope>NUCLEOTIDE SEQUENCE</scope>
</reference>
<protein>
    <recommendedName>
        <fullName evidence="2">Zinc finger PMZ-type domain-containing protein</fullName>
    </recommendedName>
</protein>
<dbReference type="SMART" id="SM00575">
    <property type="entry name" value="ZnF_PMZ"/>
    <property type="match status" value="1"/>
</dbReference>
<feature type="domain" description="Zinc finger PMZ-type" evidence="2">
    <location>
        <begin position="425"/>
        <end position="452"/>
    </location>
</feature>